<keyword evidence="2" id="KW-1185">Reference proteome</keyword>
<proteinExistence type="predicted"/>
<gene>
    <name evidence="1" type="ORF">SAMN02745131_00839</name>
</gene>
<dbReference type="Proteomes" id="UP000184048">
    <property type="component" value="Unassembled WGS sequence"/>
</dbReference>
<organism evidence="1 2">
    <name type="scientific">Flavisolibacter ginsengisoli DSM 18119</name>
    <dbReference type="NCBI Taxonomy" id="1121884"/>
    <lineage>
        <taxon>Bacteria</taxon>
        <taxon>Pseudomonadati</taxon>
        <taxon>Bacteroidota</taxon>
        <taxon>Chitinophagia</taxon>
        <taxon>Chitinophagales</taxon>
        <taxon>Chitinophagaceae</taxon>
        <taxon>Flavisolibacter</taxon>
    </lineage>
</organism>
<reference evidence="1 2" key="1">
    <citation type="submission" date="2016-11" db="EMBL/GenBank/DDBJ databases">
        <authorList>
            <person name="Jaros S."/>
            <person name="Januszkiewicz K."/>
            <person name="Wedrychowicz H."/>
        </authorList>
    </citation>
    <scope>NUCLEOTIDE SEQUENCE [LARGE SCALE GENOMIC DNA]</scope>
    <source>
        <strain evidence="1 2">DSM 18119</strain>
    </source>
</reference>
<evidence type="ECO:0008006" key="3">
    <source>
        <dbReference type="Google" id="ProtNLM"/>
    </source>
</evidence>
<dbReference type="AlphaFoldDB" id="A0A1M4VFC8"/>
<dbReference type="EMBL" id="FQUU01000003">
    <property type="protein sequence ID" value="SHE67595.1"/>
    <property type="molecule type" value="Genomic_DNA"/>
</dbReference>
<dbReference type="STRING" id="1121884.SAMN02745131_00839"/>
<name>A0A1M4VFC8_9BACT</name>
<evidence type="ECO:0000313" key="2">
    <source>
        <dbReference type="Proteomes" id="UP000184048"/>
    </source>
</evidence>
<accession>A0A1M4VFC8</accession>
<sequence>MIRDSSKMESLFFLIYFFIPISVLAQITNDAYSFYNPPSFPKEISDDVIHLLNECSGNRWQKALTLKEVKKGIILQTNTKLPYKAKEGFQIESNGSNSIIISSLGIEGLEFGIYKYLRSLGFKFYLPGDLYTITPKISNIFGLKRKTMDQPFTQIRDFFGTGGFGSGNSDNDHSVQKSWNLWRVRNGFGTAYELAGHRGENFILENNNELLQHLDWLVSPKISNGKIDPETKLNYLNKQAIEFYTNWSIKPFTNPDYQLPASGVTQFVSMEPSDGGGFLTGKKIPSVSDQVFMSANVAAAKLDKLFPNNPNIGVNLYAYSSHAEPPTFPLNPRVFVQIIPYQFQNIAFGPSFIIMWADKVKRFGVYDYFKYPDAQWDLPGGASLKETMKRLIYSIKKGSEGTTYESSYSKFSTGIPLWIMGRYLSDGDANWENNLNRLTKDLYQEADQSISQLFDLFYNDPNFSLNSLTNCVRIIKNTSGETRDSKVLSRLNELKEYLYYVHLVFNSRDLVNGSIKDRLIPVTEYAWKIYESGIIDSYRIMQLASYGFLNIPKSEPEYQLYQKMHFEWFPETQPKEAAWGKIPQSVTTQKIDQDFQLLQLKYTTPSVSYSYPFSSAMEAIKGKYKPKKEFNIGGNYLNRGYFSIYTEKTAEVKINYSLTNNKQNPKVIISGIDKEYLSPIAISIENSTGQLTLKLPAGETTIFMNASDYTTYRFNIKIDNGLVFFDGSPRQILAFYKKFEDPTDLYTYDPQFFPSYIFLPIGAKEVDYKVQLNQLQIFTPQEKKIDSKLLRTETSGFEIRQFSIPGKETGKLLKAVISGNFNYSFVNIPDRYFFLEIK</sequence>
<evidence type="ECO:0000313" key="1">
    <source>
        <dbReference type="EMBL" id="SHE67595.1"/>
    </source>
</evidence>
<protein>
    <recommendedName>
        <fullName evidence="3">DUF4838 domain-containing protein</fullName>
    </recommendedName>
</protein>